<proteinExistence type="predicted"/>
<accession>A0AAF0LY59</accession>
<evidence type="ECO:0000313" key="2">
    <source>
        <dbReference type="Proteomes" id="UP001237988"/>
    </source>
</evidence>
<name>A0AAF0LY59_9CAUD</name>
<reference evidence="1" key="1">
    <citation type="submission" date="2023-04" db="EMBL/GenBank/DDBJ databases">
        <title>Bacteriophage Phass-1 Discovered in the Human Gut Virome - the Founding Member of the Proposed New Family Phassviridae.</title>
        <authorList>
            <person name="Tikunov A.Y."/>
            <person name="Morozova V.V."/>
            <person name="Chechushkov A.V."/>
            <person name="Tikunova N.V."/>
        </authorList>
    </citation>
    <scope>NUCLEOTIDE SEQUENCE</scope>
</reference>
<organism evidence="1 2">
    <name type="scientific">Phage Phass-1</name>
    <dbReference type="NCBI Taxonomy" id="3043662"/>
    <lineage>
        <taxon>Viruses</taxon>
        <taxon>Duplodnaviria</taxon>
        <taxon>Heunggongvirae</taxon>
        <taxon>Uroviricota</taxon>
        <taxon>Caudoviricetes</taxon>
        <taxon>Caudoviricetes code 15 clade</taxon>
    </lineage>
</organism>
<dbReference type="Proteomes" id="UP001237988">
    <property type="component" value="Segment"/>
</dbReference>
<dbReference type="EMBL" id="OQ749652">
    <property type="protein sequence ID" value="WIC39644.1"/>
    <property type="molecule type" value="Genomic_DNA"/>
</dbReference>
<evidence type="ECO:0000313" key="1">
    <source>
        <dbReference type="EMBL" id="WIC39644.1"/>
    </source>
</evidence>
<sequence>MILYFVDSKGQKKFICEADDVADMIEPMMAHKAKRNIFSSGPFSLPGPMDPNSCYILNQEPNGCHYEVANEVVE</sequence>
<protein>
    <submittedName>
        <fullName evidence="1">Uncharacterized protein</fullName>
    </submittedName>
</protein>